<evidence type="ECO:0000259" key="1">
    <source>
        <dbReference type="Pfam" id="PF07238"/>
    </source>
</evidence>
<protein>
    <submittedName>
        <fullName evidence="2">PilZ domain-containing protein</fullName>
    </submittedName>
</protein>
<dbReference type="AlphaFoldDB" id="A0AAU7DDI3"/>
<dbReference type="EMBL" id="CP121196">
    <property type="protein sequence ID" value="XBH15749.1"/>
    <property type="molecule type" value="Genomic_DNA"/>
</dbReference>
<accession>A0AAU7DDI3</accession>
<dbReference type="SUPFAM" id="SSF141371">
    <property type="entry name" value="PilZ domain-like"/>
    <property type="match status" value="1"/>
</dbReference>
<dbReference type="Gene3D" id="2.40.10.220">
    <property type="entry name" value="predicted glycosyltransferase like domains"/>
    <property type="match status" value="1"/>
</dbReference>
<dbReference type="Pfam" id="PF07238">
    <property type="entry name" value="PilZ"/>
    <property type="match status" value="1"/>
</dbReference>
<gene>
    <name evidence="2" type="ORF">P8935_14335</name>
</gene>
<dbReference type="GO" id="GO:0035438">
    <property type="term" value="F:cyclic-di-GMP binding"/>
    <property type="evidence" value="ECO:0007669"/>
    <property type="project" value="InterPro"/>
</dbReference>
<name>A0AAU7DDI3_9BACT</name>
<dbReference type="InterPro" id="IPR009875">
    <property type="entry name" value="PilZ_domain"/>
</dbReference>
<feature type="domain" description="PilZ" evidence="1">
    <location>
        <begin position="37"/>
        <end position="103"/>
    </location>
</feature>
<organism evidence="2">
    <name type="scientific">Telmatobacter sp. DSM 110680</name>
    <dbReference type="NCBI Taxonomy" id="3036704"/>
    <lineage>
        <taxon>Bacteria</taxon>
        <taxon>Pseudomonadati</taxon>
        <taxon>Acidobacteriota</taxon>
        <taxon>Terriglobia</taxon>
        <taxon>Terriglobales</taxon>
        <taxon>Acidobacteriaceae</taxon>
        <taxon>Telmatobacter</taxon>
    </lineage>
</organism>
<reference evidence="2" key="1">
    <citation type="submission" date="2023-03" db="EMBL/GenBank/DDBJ databases">
        <title>Edaphobacter sp.</title>
        <authorList>
            <person name="Huber K.J."/>
            <person name="Papendorf J."/>
            <person name="Pilke C."/>
            <person name="Bunk B."/>
            <person name="Sproeer C."/>
            <person name="Pester M."/>
        </authorList>
    </citation>
    <scope>NUCLEOTIDE SEQUENCE</scope>
    <source>
        <strain evidence="2">DSM 110680</strain>
    </source>
</reference>
<evidence type="ECO:0000313" key="2">
    <source>
        <dbReference type="EMBL" id="XBH15749.1"/>
    </source>
</evidence>
<dbReference type="RefSeq" id="WP_348260980.1">
    <property type="nucleotide sequence ID" value="NZ_CP121196.1"/>
</dbReference>
<sequence length="370" mass="40655">MARRKGWLEGFLEPEVDRIERRSVEQFAAYRWNGTSLVQESVRDISPSGVYVITKERWQRGTLVTLTLQREGPLEMNADRRLDMLAKVARSGKDGVGLAFVLPKNDPASSQWEMLRSNLIEDWKPADMLSLVRSNEAISFLSQICPGGAEEIGQLLRGRLSNHKVAVAVDIVLKAHSLVAQEVATEGLHAETNLVVRILEDGSCTEEGWLKHFWGGLLATSCTAHGKDELSRALVGLFSQLTTFPVRLLVVICTRATKVLAESGVVFAKPLACKIDELTVTTGSRGQQVERDLQRLCELGLMEKQGAGSSAMLAANEVLIAPTSLGLQLFAHCNGQRGPLQQFYALASHEGQGHVHSLRTRSTQAIPINR</sequence>
<proteinExistence type="predicted"/>